<evidence type="ECO:0000313" key="2">
    <source>
        <dbReference type="Proteomes" id="UP001150581"/>
    </source>
</evidence>
<evidence type="ECO:0000313" key="1">
    <source>
        <dbReference type="EMBL" id="KAJ1885507.1"/>
    </source>
</evidence>
<proteinExistence type="predicted"/>
<gene>
    <name evidence="1" type="primary">GIM5_1</name>
    <name evidence="1" type="ORF">LPJ66_010085</name>
</gene>
<protein>
    <submittedName>
        <fullName evidence="1">Subunit of tubulin prefoldin</fullName>
    </submittedName>
</protein>
<keyword evidence="2" id="KW-1185">Reference proteome</keyword>
<organism evidence="1 2">
    <name type="scientific">Kickxella alabastrina</name>
    <dbReference type="NCBI Taxonomy" id="61397"/>
    <lineage>
        <taxon>Eukaryota</taxon>
        <taxon>Fungi</taxon>
        <taxon>Fungi incertae sedis</taxon>
        <taxon>Zoopagomycota</taxon>
        <taxon>Kickxellomycotina</taxon>
        <taxon>Kickxellomycetes</taxon>
        <taxon>Kickxellales</taxon>
        <taxon>Kickxellaceae</taxon>
        <taxon>Kickxella</taxon>
    </lineage>
</organism>
<dbReference type="EMBL" id="JANBPG010002511">
    <property type="protein sequence ID" value="KAJ1885507.1"/>
    <property type="molecule type" value="Genomic_DNA"/>
</dbReference>
<dbReference type="Proteomes" id="UP001150581">
    <property type="component" value="Unassembled WGS sequence"/>
</dbReference>
<accession>A0ACC1I9D9</accession>
<name>A0ACC1I9D9_9FUNG</name>
<sequence>MSSASTAAANANNGKNQTINLEDLPLTQLQKIKAQLEEELNGLTGAFSQMKQAQAAFRECKGCIDALTPESLDKTIMIPLTNSLYVPGKLSNIENVVVDVGTGYYVEKSKDDAISYYDAKIEYVQNNAKTIQDTVEQKQASYRGLLEIMQYKLTQQQQQQKQQQGAGKQAATGSRA</sequence>
<reference evidence="1" key="1">
    <citation type="submission" date="2022-07" db="EMBL/GenBank/DDBJ databases">
        <title>Phylogenomic reconstructions and comparative analyses of Kickxellomycotina fungi.</title>
        <authorList>
            <person name="Reynolds N.K."/>
            <person name="Stajich J.E."/>
            <person name="Barry K."/>
            <person name="Grigoriev I.V."/>
            <person name="Crous P."/>
            <person name="Smith M.E."/>
        </authorList>
    </citation>
    <scope>NUCLEOTIDE SEQUENCE</scope>
    <source>
        <strain evidence="1">Benny 63K</strain>
    </source>
</reference>
<comment type="caution">
    <text evidence="1">The sequence shown here is derived from an EMBL/GenBank/DDBJ whole genome shotgun (WGS) entry which is preliminary data.</text>
</comment>